<dbReference type="InterPro" id="IPR023485">
    <property type="entry name" value="Ptyr_pPase"/>
</dbReference>
<accession>A0A2H0CVL2</accession>
<feature type="domain" description="Phosphotyrosine protein phosphatase I" evidence="1">
    <location>
        <begin position="5"/>
        <end position="46"/>
    </location>
</feature>
<dbReference type="AlphaFoldDB" id="A0A2H0CVL2"/>
<organism evidence="2 3">
    <name type="scientific">Candidatus Lloydbacteria bacterium CG22_combo_CG10-13_8_21_14_all_47_15</name>
    <dbReference type="NCBI Taxonomy" id="1974635"/>
    <lineage>
        <taxon>Bacteria</taxon>
        <taxon>Candidatus Lloydiibacteriota</taxon>
    </lineage>
</organism>
<dbReference type="SUPFAM" id="SSF52788">
    <property type="entry name" value="Phosphotyrosine protein phosphatases I"/>
    <property type="match status" value="1"/>
</dbReference>
<dbReference type="InterPro" id="IPR036196">
    <property type="entry name" value="Ptyr_pPase_sf"/>
</dbReference>
<dbReference type="Gene3D" id="3.40.50.2300">
    <property type="match status" value="1"/>
</dbReference>
<protein>
    <submittedName>
        <fullName evidence="2">Phosphotyrosine protein phosphatase</fullName>
    </submittedName>
</protein>
<dbReference type="Proteomes" id="UP000230638">
    <property type="component" value="Unassembled WGS sequence"/>
</dbReference>
<evidence type="ECO:0000313" key="3">
    <source>
        <dbReference type="Proteomes" id="UP000230638"/>
    </source>
</evidence>
<name>A0A2H0CVL2_9BACT</name>
<sequence length="129" mass="14564">MKKLLFVCSANISRSPTAAEFFRACPEFDTKSAGTEPYAGGKPVSQDLVDWANIIFALSEKTNGHRTFLKEHFAIPQKTPIYDLDIPNGYLYGEPALQLLLLDRVSKYISLSPKCMQKLDSLVPQRFHR</sequence>
<comment type="caution">
    <text evidence="2">The sequence shown here is derived from an EMBL/GenBank/DDBJ whole genome shotgun (WGS) entry which is preliminary data.</text>
</comment>
<evidence type="ECO:0000259" key="1">
    <source>
        <dbReference type="Pfam" id="PF01451"/>
    </source>
</evidence>
<dbReference type="EMBL" id="PCTL01000001">
    <property type="protein sequence ID" value="PIP73963.1"/>
    <property type="molecule type" value="Genomic_DNA"/>
</dbReference>
<reference evidence="2 3" key="1">
    <citation type="submission" date="2017-09" db="EMBL/GenBank/DDBJ databases">
        <title>Depth-based differentiation of microbial function through sediment-hosted aquifers and enrichment of novel symbionts in the deep terrestrial subsurface.</title>
        <authorList>
            <person name="Probst A.J."/>
            <person name="Ladd B."/>
            <person name="Jarett J.K."/>
            <person name="Geller-Mcgrath D.E."/>
            <person name="Sieber C.M."/>
            <person name="Emerson J.B."/>
            <person name="Anantharaman K."/>
            <person name="Thomas B.C."/>
            <person name="Malmstrom R."/>
            <person name="Stieglmeier M."/>
            <person name="Klingl A."/>
            <person name="Woyke T."/>
            <person name="Ryan C.M."/>
            <person name="Banfield J.F."/>
        </authorList>
    </citation>
    <scope>NUCLEOTIDE SEQUENCE [LARGE SCALE GENOMIC DNA]</scope>
    <source>
        <strain evidence="2">CG22_combo_CG10-13_8_21_14_all_47_15</strain>
    </source>
</reference>
<proteinExistence type="predicted"/>
<dbReference type="Pfam" id="PF01451">
    <property type="entry name" value="LMWPc"/>
    <property type="match status" value="1"/>
</dbReference>
<evidence type="ECO:0000313" key="2">
    <source>
        <dbReference type="EMBL" id="PIP73963.1"/>
    </source>
</evidence>
<gene>
    <name evidence="2" type="ORF">COW88_00090</name>
</gene>